<keyword evidence="6" id="KW-0106">Calcium</keyword>
<sequence length="518" mass="56627">MPFSSLSSRCSSHSIHIPDVPGASFHSLQASLVTNLSSYVGEYYYLNHKSVQIDNLSFCNVSLAYMHRDQTDQTNVQVWLPIDTWNGRMMGVGGGGWQAGLYPENFMAMQGAIGQGYAAVSTDGGHSADQNLSDWLLTTHGDIDYSSLNNFAAISLSDTSIIGKSIIKSFYGNSPKYSYWSGCSQGGRQGLVLAQRYPEAYDGIVASAPAINWSEFLVGGFWPQFIMNQLDAYPLSCELDFITNAAVASCDGRDGVEDGIISNGDLCNFDPYSLIGTTLNCDGRWLNISRAAADIAMAAWLGPISTNGISLWHGVGLDSNLTSPSSIASTHCYSNETCIGSPNILSSEWIQVGIARHPGFNLRNLTHAQYVQVFETSVQQYGPIIGTHDPDLTAFRDRGGKLLTYHGLADPIIPYKSTRQYYQAVASIDPDVRQFFRLFEAPGMGHCWSMSGLYPSTIFDAMVSWVEEGVVPENLPAVFSDRDGVNYERIICPYPEQAVYNGHGDPTMKSSFYCLAGR</sequence>
<dbReference type="AlphaFoldDB" id="A0A5N7AKH8"/>
<keyword evidence="7" id="KW-1015">Disulfide bond</keyword>
<evidence type="ECO:0000256" key="6">
    <source>
        <dbReference type="ARBA" id="ARBA00022837"/>
    </source>
</evidence>
<dbReference type="PANTHER" id="PTHR33938:SF8">
    <property type="entry name" value="CARBOXYLIC ESTER HYDROLASE"/>
    <property type="match status" value="1"/>
</dbReference>
<keyword evidence="3" id="KW-0479">Metal-binding</keyword>
<protein>
    <recommendedName>
        <fullName evidence="8">Carboxylic ester hydrolase</fullName>
        <ecNumber evidence="8">3.1.1.-</ecNumber>
    </recommendedName>
</protein>
<proteinExistence type="inferred from homology"/>
<keyword evidence="4" id="KW-0732">Signal</keyword>
<keyword evidence="2" id="KW-0719">Serine esterase</keyword>
<dbReference type="GO" id="GO:0030600">
    <property type="term" value="F:feruloyl esterase activity"/>
    <property type="evidence" value="ECO:0007669"/>
    <property type="project" value="UniProtKB-ARBA"/>
</dbReference>
<evidence type="ECO:0000256" key="7">
    <source>
        <dbReference type="ARBA" id="ARBA00023157"/>
    </source>
</evidence>
<organism evidence="9 10">
    <name type="scientific">Aspergillus caelatus</name>
    <dbReference type="NCBI Taxonomy" id="61420"/>
    <lineage>
        <taxon>Eukaryota</taxon>
        <taxon>Fungi</taxon>
        <taxon>Dikarya</taxon>
        <taxon>Ascomycota</taxon>
        <taxon>Pezizomycotina</taxon>
        <taxon>Eurotiomycetes</taxon>
        <taxon>Eurotiomycetidae</taxon>
        <taxon>Eurotiales</taxon>
        <taxon>Aspergillaceae</taxon>
        <taxon>Aspergillus</taxon>
        <taxon>Aspergillus subgen. Circumdati</taxon>
    </lineage>
</organism>
<accession>A0A5N7AKH8</accession>
<evidence type="ECO:0000256" key="3">
    <source>
        <dbReference type="ARBA" id="ARBA00022723"/>
    </source>
</evidence>
<evidence type="ECO:0000256" key="4">
    <source>
        <dbReference type="ARBA" id="ARBA00022729"/>
    </source>
</evidence>
<comment type="similarity">
    <text evidence="1 8">Belongs to the tannase family.</text>
</comment>
<evidence type="ECO:0000256" key="8">
    <source>
        <dbReference type="RuleBase" id="RU361238"/>
    </source>
</evidence>
<evidence type="ECO:0000313" key="9">
    <source>
        <dbReference type="EMBL" id="KAE8370392.1"/>
    </source>
</evidence>
<dbReference type="SUPFAM" id="SSF53474">
    <property type="entry name" value="alpha/beta-Hydrolases"/>
    <property type="match status" value="1"/>
</dbReference>
<dbReference type="OrthoDB" id="3039123at2759"/>
<keyword evidence="5 8" id="KW-0378">Hydrolase</keyword>
<dbReference type="Gene3D" id="3.40.50.1820">
    <property type="entry name" value="alpha/beta hydrolase"/>
    <property type="match status" value="2"/>
</dbReference>
<dbReference type="Pfam" id="PF07519">
    <property type="entry name" value="Tannase"/>
    <property type="match status" value="1"/>
</dbReference>
<dbReference type="EC" id="3.1.1.-" evidence="8"/>
<dbReference type="EMBL" id="ML737566">
    <property type="protein sequence ID" value="KAE8370392.1"/>
    <property type="molecule type" value="Genomic_DNA"/>
</dbReference>
<evidence type="ECO:0000256" key="1">
    <source>
        <dbReference type="ARBA" id="ARBA00006249"/>
    </source>
</evidence>
<gene>
    <name evidence="9" type="ORF">BDV27DRAFT_140565</name>
</gene>
<evidence type="ECO:0000313" key="10">
    <source>
        <dbReference type="Proteomes" id="UP000326268"/>
    </source>
</evidence>
<dbReference type="Proteomes" id="UP000326268">
    <property type="component" value="Unassembled WGS sequence"/>
</dbReference>
<evidence type="ECO:0000256" key="5">
    <source>
        <dbReference type="ARBA" id="ARBA00022801"/>
    </source>
</evidence>
<dbReference type="GO" id="GO:0046872">
    <property type="term" value="F:metal ion binding"/>
    <property type="evidence" value="ECO:0007669"/>
    <property type="project" value="UniProtKB-KW"/>
</dbReference>
<dbReference type="InterPro" id="IPR029058">
    <property type="entry name" value="AB_hydrolase_fold"/>
</dbReference>
<dbReference type="GeneID" id="43654128"/>
<reference evidence="9 10" key="1">
    <citation type="submission" date="2019-04" db="EMBL/GenBank/DDBJ databases">
        <title>Friends and foes A comparative genomics studyof 23 Aspergillus species from section Flavi.</title>
        <authorList>
            <consortium name="DOE Joint Genome Institute"/>
            <person name="Kjaerbolling I."/>
            <person name="Vesth T."/>
            <person name="Frisvad J.C."/>
            <person name="Nybo J.L."/>
            <person name="Theobald S."/>
            <person name="Kildgaard S."/>
            <person name="Isbrandt T."/>
            <person name="Kuo A."/>
            <person name="Sato A."/>
            <person name="Lyhne E.K."/>
            <person name="Kogle M.E."/>
            <person name="Wiebenga A."/>
            <person name="Kun R.S."/>
            <person name="Lubbers R.J."/>
            <person name="Makela M.R."/>
            <person name="Barry K."/>
            <person name="Chovatia M."/>
            <person name="Clum A."/>
            <person name="Daum C."/>
            <person name="Haridas S."/>
            <person name="He G."/>
            <person name="LaButti K."/>
            <person name="Lipzen A."/>
            <person name="Mondo S."/>
            <person name="Riley R."/>
            <person name="Salamov A."/>
            <person name="Simmons B.A."/>
            <person name="Magnuson J.K."/>
            <person name="Henrissat B."/>
            <person name="Mortensen U.H."/>
            <person name="Larsen T.O."/>
            <person name="Devries R.P."/>
            <person name="Grigoriev I.V."/>
            <person name="Machida M."/>
            <person name="Baker S.E."/>
            <person name="Andersen M.R."/>
        </authorList>
    </citation>
    <scope>NUCLEOTIDE SEQUENCE [LARGE SCALE GENOMIC DNA]</scope>
    <source>
        <strain evidence="9 10">CBS 763.97</strain>
    </source>
</reference>
<keyword evidence="10" id="KW-1185">Reference proteome</keyword>
<evidence type="ECO:0000256" key="2">
    <source>
        <dbReference type="ARBA" id="ARBA00022487"/>
    </source>
</evidence>
<dbReference type="PANTHER" id="PTHR33938">
    <property type="entry name" value="FERULOYL ESTERASE B-RELATED"/>
    <property type="match status" value="1"/>
</dbReference>
<name>A0A5N7AKH8_9EURO</name>
<dbReference type="InterPro" id="IPR011118">
    <property type="entry name" value="Tannase/feruloyl_esterase"/>
</dbReference>
<dbReference type="RefSeq" id="XP_031933473.1">
    <property type="nucleotide sequence ID" value="XM_032069682.1"/>
</dbReference>